<evidence type="ECO:0000313" key="3">
    <source>
        <dbReference type="EMBL" id="GIM48326.1"/>
    </source>
</evidence>
<feature type="region of interest" description="Disordered" evidence="1">
    <location>
        <begin position="207"/>
        <end position="256"/>
    </location>
</feature>
<evidence type="ECO:0000256" key="1">
    <source>
        <dbReference type="SAM" id="MobiDB-lite"/>
    </source>
</evidence>
<dbReference type="EMBL" id="BOQE01000001">
    <property type="protein sequence ID" value="GIM48326.1"/>
    <property type="molecule type" value="Genomic_DNA"/>
</dbReference>
<dbReference type="Proteomes" id="UP001057291">
    <property type="component" value="Unassembled WGS sequence"/>
</dbReference>
<feature type="compositionally biased region" description="Basic residues" evidence="1">
    <location>
        <begin position="238"/>
        <end position="256"/>
    </location>
</feature>
<evidence type="ECO:0000313" key="4">
    <source>
        <dbReference type="Proteomes" id="UP001057291"/>
    </source>
</evidence>
<dbReference type="PANTHER" id="PTHR30383:SF5">
    <property type="entry name" value="SGNH HYDROLASE-TYPE ESTERASE DOMAIN-CONTAINING PROTEIN"/>
    <property type="match status" value="1"/>
</dbReference>
<reference evidence="3" key="1">
    <citation type="journal article" date="2023" name="Int. J. Syst. Evol. Microbiol.">
        <title>Collibacillus ludicampi gen. nov., sp. nov., a new soil bacterium of the family Alicyclobacillaceae.</title>
        <authorList>
            <person name="Jojima T."/>
            <person name="Ioku Y."/>
            <person name="Fukuta Y."/>
            <person name="Shirasaka N."/>
            <person name="Matsumura Y."/>
            <person name="Mori M."/>
        </authorList>
    </citation>
    <scope>NUCLEOTIDE SEQUENCE</scope>
    <source>
        <strain evidence="3">TP075</strain>
    </source>
</reference>
<dbReference type="RefSeq" id="WP_282201213.1">
    <property type="nucleotide sequence ID" value="NZ_BOQE01000001.1"/>
</dbReference>
<dbReference type="Gene3D" id="3.40.50.1110">
    <property type="entry name" value="SGNH hydrolase"/>
    <property type="match status" value="1"/>
</dbReference>
<accession>A0AAV4LKD0</accession>
<gene>
    <name evidence="3" type="ORF">DNHGIG_38750</name>
</gene>
<evidence type="ECO:0000259" key="2">
    <source>
        <dbReference type="Pfam" id="PF13472"/>
    </source>
</evidence>
<dbReference type="PANTHER" id="PTHR30383">
    <property type="entry name" value="THIOESTERASE 1/PROTEASE 1/LYSOPHOSPHOLIPASE L1"/>
    <property type="match status" value="1"/>
</dbReference>
<dbReference type="SUPFAM" id="SSF52266">
    <property type="entry name" value="SGNH hydrolase"/>
    <property type="match status" value="1"/>
</dbReference>
<dbReference type="Pfam" id="PF13472">
    <property type="entry name" value="Lipase_GDSL_2"/>
    <property type="match status" value="1"/>
</dbReference>
<dbReference type="InterPro" id="IPR051532">
    <property type="entry name" value="Ester_Hydrolysis_Enzymes"/>
</dbReference>
<protein>
    <recommendedName>
        <fullName evidence="2">SGNH hydrolase-type esterase domain-containing protein</fullName>
    </recommendedName>
</protein>
<organism evidence="3 4">
    <name type="scientific">Collibacillus ludicampi</name>
    <dbReference type="NCBI Taxonomy" id="2771369"/>
    <lineage>
        <taxon>Bacteria</taxon>
        <taxon>Bacillati</taxon>
        <taxon>Bacillota</taxon>
        <taxon>Bacilli</taxon>
        <taxon>Bacillales</taxon>
        <taxon>Alicyclobacillaceae</taxon>
        <taxon>Collibacillus</taxon>
    </lineage>
</organism>
<dbReference type="InterPro" id="IPR013830">
    <property type="entry name" value="SGNH_hydro"/>
</dbReference>
<comment type="caution">
    <text evidence="3">The sequence shown here is derived from an EMBL/GenBank/DDBJ whole genome shotgun (WGS) entry which is preliminary data.</text>
</comment>
<keyword evidence="4" id="KW-1185">Reference proteome</keyword>
<name>A0AAV4LKD0_9BACL</name>
<dbReference type="CDD" id="cd00229">
    <property type="entry name" value="SGNH_hydrolase"/>
    <property type="match status" value="1"/>
</dbReference>
<proteinExistence type="predicted"/>
<sequence>MGILVVLGDSISVGVGASHPLASYTARLGPAKVIAKDGWTSKRLLKEVRKQPERMWKAAEDVLILIGGNDLVWSLPYFLTVKTREKALQKIIKEYEKNLHSICSIITPLIRGKLILVGLYNPLPNSDFARRAVLRMNDAIRQTAASYKALYIDLFPKFEGRQSALIDGYKKGLLSDMRLLGANPIHPNDKGHQLIAEAILEGTEKSLQSSGIKETKKEYKKKTKEKPAVSSYADKNRSGGRAKRKRLTRTQKGKRR</sequence>
<dbReference type="AlphaFoldDB" id="A0AAV4LKD0"/>
<dbReference type="GO" id="GO:0004622">
    <property type="term" value="F:phosphatidylcholine lysophospholipase activity"/>
    <property type="evidence" value="ECO:0007669"/>
    <property type="project" value="TreeGrafter"/>
</dbReference>
<dbReference type="InterPro" id="IPR036514">
    <property type="entry name" value="SGNH_hydro_sf"/>
</dbReference>
<feature type="domain" description="SGNH hydrolase-type esterase" evidence="2">
    <location>
        <begin position="6"/>
        <end position="194"/>
    </location>
</feature>